<sequence>MGKRILVPIDGSEQSTKALDYVLTEFPDAETTVINVIDPIDVGYSSTVGMPGYSEEWYEDSKARAEALFTEARETADEHGATLSTATEVGRPSQVVVDYAKDNDFDHIVMGSHGRSGVSRILLGSVAETVVRRSPMPVTVVR</sequence>
<evidence type="ECO:0000313" key="3">
    <source>
        <dbReference type="EMBL" id="SIR32079.1"/>
    </source>
</evidence>
<gene>
    <name evidence="3" type="ORF">SAMN05421858_2240</name>
</gene>
<dbReference type="Gene3D" id="3.40.50.620">
    <property type="entry name" value="HUPs"/>
    <property type="match status" value="1"/>
</dbReference>
<dbReference type="PANTHER" id="PTHR46268">
    <property type="entry name" value="STRESS RESPONSE PROTEIN NHAX"/>
    <property type="match status" value="1"/>
</dbReference>
<dbReference type="Pfam" id="PF00582">
    <property type="entry name" value="Usp"/>
    <property type="match status" value="1"/>
</dbReference>
<dbReference type="InterPro" id="IPR006016">
    <property type="entry name" value="UspA"/>
</dbReference>
<organism evidence="3 4">
    <name type="scientific">Haladaptatus litoreus</name>
    <dbReference type="NCBI Taxonomy" id="553468"/>
    <lineage>
        <taxon>Archaea</taxon>
        <taxon>Methanobacteriati</taxon>
        <taxon>Methanobacteriota</taxon>
        <taxon>Stenosarchaea group</taxon>
        <taxon>Halobacteria</taxon>
        <taxon>Halobacteriales</taxon>
        <taxon>Haladaptataceae</taxon>
        <taxon>Haladaptatus</taxon>
    </lineage>
</organism>
<keyword evidence="4" id="KW-1185">Reference proteome</keyword>
<dbReference type="Proteomes" id="UP000186914">
    <property type="component" value="Unassembled WGS sequence"/>
</dbReference>
<dbReference type="InterPro" id="IPR006015">
    <property type="entry name" value="Universal_stress_UspA"/>
</dbReference>
<dbReference type="RefSeq" id="WP_076430117.1">
    <property type="nucleotide sequence ID" value="NZ_FTNO01000001.1"/>
</dbReference>
<dbReference type="InterPro" id="IPR014729">
    <property type="entry name" value="Rossmann-like_a/b/a_fold"/>
</dbReference>
<dbReference type="AlphaFoldDB" id="A0A1N6ZZA2"/>
<evidence type="ECO:0000259" key="2">
    <source>
        <dbReference type="Pfam" id="PF00582"/>
    </source>
</evidence>
<dbReference type="CDD" id="cd00293">
    <property type="entry name" value="USP-like"/>
    <property type="match status" value="1"/>
</dbReference>
<dbReference type="PANTHER" id="PTHR46268:SF24">
    <property type="entry name" value="UNIVERSAL STRESS PROTEIN"/>
    <property type="match status" value="1"/>
</dbReference>
<protein>
    <submittedName>
        <fullName evidence="3">Nucleotide-binding universal stress protein, UspA family</fullName>
    </submittedName>
</protein>
<feature type="domain" description="UspA" evidence="2">
    <location>
        <begin position="3"/>
        <end position="142"/>
    </location>
</feature>
<dbReference type="EMBL" id="FTNO01000001">
    <property type="protein sequence ID" value="SIR32079.1"/>
    <property type="molecule type" value="Genomic_DNA"/>
</dbReference>
<comment type="similarity">
    <text evidence="1">Belongs to the universal stress protein A family.</text>
</comment>
<proteinExistence type="inferred from homology"/>
<evidence type="ECO:0000256" key="1">
    <source>
        <dbReference type="ARBA" id="ARBA00008791"/>
    </source>
</evidence>
<accession>A0A1N6ZZA2</accession>
<evidence type="ECO:0000313" key="4">
    <source>
        <dbReference type="Proteomes" id="UP000186914"/>
    </source>
</evidence>
<dbReference type="OrthoDB" id="105697at2157"/>
<name>A0A1N6ZZA2_9EURY</name>
<reference evidence="4" key="1">
    <citation type="submission" date="2017-01" db="EMBL/GenBank/DDBJ databases">
        <authorList>
            <person name="Varghese N."/>
            <person name="Submissions S."/>
        </authorList>
    </citation>
    <scope>NUCLEOTIDE SEQUENCE [LARGE SCALE GENOMIC DNA]</scope>
    <source>
        <strain evidence="4">CGMCC 1.7737</strain>
    </source>
</reference>
<dbReference type="PRINTS" id="PR01438">
    <property type="entry name" value="UNVRSLSTRESS"/>
</dbReference>
<dbReference type="SUPFAM" id="SSF52402">
    <property type="entry name" value="Adenine nucleotide alpha hydrolases-like"/>
    <property type="match status" value="1"/>
</dbReference>